<evidence type="ECO:0000256" key="4">
    <source>
        <dbReference type="ARBA" id="ARBA00022448"/>
    </source>
</evidence>
<dbReference type="InterPro" id="IPR004728">
    <property type="entry name" value="Sec62"/>
</dbReference>
<dbReference type="Pfam" id="PF03839">
    <property type="entry name" value="Sec62"/>
    <property type="match status" value="1"/>
</dbReference>
<evidence type="ECO:0000256" key="6">
    <source>
        <dbReference type="ARBA" id="ARBA00022824"/>
    </source>
</evidence>
<evidence type="ECO:0000256" key="3">
    <source>
        <dbReference type="ARBA" id="ARBA00021257"/>
    </source>
</evidence>
<keyword evidence="8 12" id="KW-1133">Transmembrane helix</keyword>
<gene>
    <name evidence="13" type="ORF">IPOD504_LOCUS6071</name>
</gene>
<keyword evidence="14" id="KW-1185">Reference proteome</keyword>
<feature type="compositionally biased region" description="Basic and acidic residues" evidence="11">
    <location>
        <begin position="312"/>
        <end position="337"/>
    </location>
</feature>
<comment type="subcellular location">
    <subcellularLocation>
        <location evidence="1">Endoplasmic reticulum membrane</location>
        <topology evidence="1">Multi-pass membrane protein</topology>
    </subcellularLocation>
</comment>
<dbReference type="Proteomes" id="UP000837857">
    <property type="component" value="Chromosome 18"/>
</dbReference>
<accession>A0ABN8I7F5</accession>
<sequence>MADKRKTKKRKEEFGEPVESEKPTSEEYAVAKWLKANVPTKKTKFLNHHVEYFTGTKAVDALLTSKWATGKSPIFTTRLEVTDFLHQMLLHKLFHRAKKVPVSEQELKGKSKKKELEKSKSGDEKEGEKSQASACEGKETKESKDKEKKKRKIRLEMHMDQVFLDTVDAYVWIYDPMPWYYWLCGTLVVIGTITICMFPLWPATVRKGVYYLSIAAAAFLVLIIGLAVLRVVVFCLLWVLTLSRHHLWLLPNLTEDVGFFASFWPLYKDHSFSIQRVYHSTDFELCIQYEYRGPGSESDKASKSKKKRKKEKQSDDEAEEKAPLLENRTGDAPREETPLSAEPTGENDAPAHQEETKEDLPEAQAVDKLSESESENSQRSSTDRDFEMVEPGDIEGTEVPHHNP</sequence>
<keyword evidence="10 12" id="KW-0472">Membrane</keyword>
<feature type="region of interest" description="Disordered" evidence="11">
    <location>
        <begin position="294"/>
        <end position="404"/>
    </location>
</feature>
<evidence type="ECO:0000256" key="8">
    <source>
        <dbReference type="ARBA" id="ARBA00022989"/>
    </source>
</evidence>
<dbReference type="EMBL" id="OW152830">
    <property type="protein sequence ID" value="CAH2048444.1"/>
    <property type="molecule type" value="Genomic_DNA"/>
</dbReference>
<evidence type="ECO:0000256" key="5">
    <source>
        <dbReference type="ARBA" id="ARBA00022692"/>
    </source>
</evidence>
<evidence type="ECO:0000256" key="2">
    <source>
        <dbReference type="ARBA" id="ARBA00010604"/>
    </source>
</evidence>
<evidence type="ECO:0000256" key="9">
    <source>
        <dbReference type="ARBA" id="ARBA00023010"/>
    </source>
</evidence>
<feature type="transmembrane region" description="Helical" evidence="12">
    <location>
        <begin position="179"/>
        <end position="201"/>
    </location>
</feature>
<organism evidence="13 14">
    <name type="scientific">Iphiclides podalirius</name>
    <name type="common">scarce swallowtail</name>
    <dbReference type="NCBI Taxonomy" id="110791"/>
    <lineage>
        <taxon>Eukaryota</taxon>
        <taxon>Metazoa</taxon>
        <taxon>Ecdysozoa</taxon>
        <taxon>Arthropoda</taxon>
        <taxon>Hexapoda</taxon>
        <taxon>Insecta</taxon>
        <taxon>Pterygota</taxon>
        <taxon>Neoptera</taxon>
        <taxon>Endopterygota</taxon>
        <taxon>Lepidoptera</taxon>
        <taxon>Glossata</taxon>
        <taxon>Ditrysia</taxon>
        <taxon>Papilionoidea</taxon>
        <taxon>Papilionidae</taxon>
        <taxon>Papilioninae</taxon>
        <taxon>Iphiclides</taxon>
    </lineage>
</organism>
<evidence type="ECO:0000256" key="11">
    <source>
        <dbReference type="SAM" id="MobiDB-lite"/>
    </source>
</evidence>
<comment type="similarity">
    <text evidence="2">Belongs to the SEC62 family.</text>
</comment>
<evidence type="ECO:0000313" key="13">
    <source>
        <dbReference type="EMBL" id="CAH2048444.1"/>
    </source>
</evidence>
<dbReference type="PANTHER" id="PTHR12443">
    <property type="entry name" value="TRANSLOCATION PROTEIN SEC62"/>
    <property type="match status" value="1"/>
</dbReference>
<name>A0ABN8I7F5_9NEOP</name>
<keyword evidence="6" id="KW-0256">Endoplasmic reticulum</keyword>
<feature type="compositionally biased region" description="Basic and acidic residues" evidence="11">
    <location>
        <begin position="136"/>
        <end position="146"/>
    </location>
</feature>
<dbReference type="PANTHER" id="PTHR12443:SF9">
    <property type="entry name" value="TRANSLOCATION PROTEIN SEC62"/>
    <property type="match status" value="1"/>
</dbReference>
<keyword evidence="7" id="KW-0653">Protein transport</keyword>
<feature type="region of interest" description="Disordered" evidence="11">
    <location>
        <begin position="1"/>
        <end position="24"/>
    </location>
</feature>
<protein>
    <recommendedName>
        <fullName evidence="3">Translocation protein SEC62</fullName>
    </recommendedName>
</protein>
<feature type="non-terminal residue" evidence="13">
    <location>
        <position position="404"/>
    </location>
</feature>
<keyword evidence="5 12" id="KW-0812">Transmembrane</keyword>
<evidence type="ECO:0000313" key="14">
    <source>
        <dbReference type="Proteomes" id="UP000837857"/>
    </source>
</evidence>
<evidence type="ECO:0000256" key="7">
    <source>
        <dbReference type="ARBA" id="ARBA00022927"/>
    </source>
</evidence>
<feature type="transmembrane region" description="Helical" evidence="12">
    <location>
        <begin position="208"/>
        <end position="241"/>
    </location>
</feature>
<feature type="compositionally biased region" description="Basic and acidic residues" evidence="11">
    <location>
        <begin position="349"/>
        <end position="360"/>
    </location>
</feature>
<proteinExistence type="inferred from homology"/>
<evidence type="ECO:0000256" key="12">
    <source>
        <dbReference type="SAM" id="Phobius"/>
    </source>
</evidence>
<feature type="compositionally biased region" description="Basic and acidic residues" evidence="11">
    <location>
        <begin position="105"/>
        <end position="129"/>
    </location>
</feature>
<evidence type="ECO:0000256" key="10">
    <source>
        <dbReference type="ARBA" id="ARBA00023136"/>
    </source>
</evidence>
<keyword evidence="4" id="KW-0813">Transport</keyword>
<reference evidence="13" key="1">
    <citation type="submission" date="2022-03" db="EMBL/GenBank/DDBJ databases">
        <authorList>
            <person name="Martin H S."/>
        </authorList>
    </citation>
    <scope>NUCLEOTIDE SEQUENCE</scope>
</reference>
<feature type="region of interest" description="Disordered" evidence="11">
    <location>
        <begin position="104"/>
        <end position="147"/>
    </location>
</feature>
<keyword evidence="9" id="KW-0811">Translocation</keyword>
<evidence type="ECO:0000256" key="1">
    <source>
        <dbReference type="ARBA" id="ARBA00004477"/>
    </source>
</evidence>